<evidence type="ECO:0000259" key="15">
    <source>
        <dbReference type="PROSITE" id="PS50089"/>
    </source>
</evidence>
<dbReference type="GO" id="GO:0008270">
    <property type="term" value="F:zinc ion binding"/>
    <property type="evidence" value="ECO:0007669"/>
    <property type="project" value="UniProtKB-KW"/>
</dbReference>
<dbReference type="Gene3D" id="3.30.40.10">
    <property type="entry name" value="Zinc/RING finger domain, C3HC4 (zinc finger)"/>
    <property type="match status" value="1"/>
</dbReference>
<dbReference type="InterPro" id="IPR013083">
    <property type="entry name" value="Znf_RING/FYVE/PHD"/>
</dbReference>
<dbReference type="STRING" id="741276.A0A2S5B9Y8"/>
<dbReference type="SMART" id="SM00184">
    <property type="entry name" value="RING"/>
    <property type="match status" value="1"/>
</dbReference>
<keyword evidence="17" id="KW-1185">Reference proteome</keyword>
<feature type="compositionally biased region" description="Polar residues" evidence="13">
    <location>
        <begin position="427"/>
        <end position="440"/>
    </location>
</feature>
<evidence type="ECO:0000256" key="3">
    <source>
        <dbReference type="ARBA" id="ARBA00012483"/>
    </source>
</evidence>
<evidence type="ECO:0000313" key="16">
    <source>
        <dbReference type="EMBL" id="POY73579.1"/>
    </source>
</evidence>
<sequence length="440" mass="47991">MEPAGDTLHPSHALAQPHAPDDPLPDSSDLHAYPPATSDGHDQPIQSAEQPASTLTPAMQVRMSLLRRVWAATVTMQGVRRRRLTVFGGIGVAQLIAWTVILALYYHAPCDRPLALYLLLTTVRIAISFPLSYYCAITPRPLRRGADEEARLASEASRLVGSALMDQRIRFLSDLVSIASFILFIVGNFWMVSSSTCSATAPHLYNAALAALVLSWLWTAELVIYVILVVFFLPFFLIGMRFFGLGQAKNEIGPLSKTGIEKLPQRIYIGTVAETVANEADPSKSTETLSQPTATAAVLPATKVASPRRQFWRLWRRPAVSKAAAAERTAAVEAYPPFPAGVDPIRLPESQTACSICLCEYELPPSRGSPEAADWEPELLRLLPCGHALHSPCLDEWLRVSGRCPLCQKPVEEPAAKKGRKRAARPTPSSSDTTRPALSA</sequence>
<dbReference type="OrthoDB" id="8062037at2759"/>
<keyword evidence="10 14" id="KW-1133">Transmembrane helix</keyword>
<feature type="transmembrane region" description="Helical" evidence="14">
    <location>
        <begin position="114"/>
        <end position="136"/>
    </location>
</feature>
<evidence type="ECO:0000256" key="6">
    <source>
        <dbReference type="ARBA" id="ARBA00022723"/>
    </source>
</evidence>
<evidence type="ECO:0000256" key="8">
    <source>
        <dbReference type="ARBA" id="ARBA00022786"/>
    </source>
</evidence>
<feature type="domain" description="RING-type" evidence="15">
    <location>
        <begin position="354"/>
        <end position="408"/>
    </location>
</feature>
<feature type="transmembrane region" description="Helical" evidence="14">
    <location>
        <begin position="171"/>
        <end position="192"/>
    </location>
</feature>
<keyword evidence="6" id="KW-0479">Metal-binding</keyword>
<dbReference type="EC" id="2.3.2.27" evidence="3"/>
<feature type="transmembrane region" description="Helical" evidence="14">
    <location>
        <begin position="204"/>
        <end position="237"/>
    </location>
</feature>
<evidence type="ECO:0000256" key="14">
    <source>
        <dbReference type="SAM" id="Phobius"/>
    </source>
</evidence>
<name>A0A2S5B9Y8_9BASI</name>
<keyword evidence="11 14" id="KW-0472">Membrane</keyword>
<dbReference type="InterPro" id="IPR001841">
    <property type="entry name" value="Znf_RING"/>
</dbReference>
<keyword evidence="8" id="KW-0833">Ubl conjugation pathway</keyword>
<dbReference type="Proteomes" id="UP000237144">
    <property type="component" value="Unassembled WGS sequence"/>
</dbReference>
<dbReference type="GO" id="GO:0061630">
    <property type="term" value="F:ubiquitin protein ligase activity"/>
    <property type="evidence" value="ECO:0007669"/>
    <property type="project" value="UniProtKB-EC"/>
</dbReference>
<evidence type="ECO:0000256" key="1">
    <source>
        <dbReference type="ARBA" id="ARBA00000900"/>
    </source>
</evidence>
<dbReference type="AlphaFoldDB" id="A0A2S5B9Y8"/>
<comment type="subcellular location">
    <subcellularLocation>
        <location evidence="2">Membrane</location>
        <topology evidence="2">Multi-pass membrane protein</topology>
    </subcellularLocation>
</comment>
<evidence type="ECO:0000256" key="13">
    <source>
        <dbReference type="SAM" id="MobiDB-lite"/>
    </source>
</evidence>
<feature type="region of interest" description="Disordered" evidence="13">
    <location>
        <begin position="1"/>
        <end position="51"/>
    </location>
</feature>
<evidence type="ECO:0000256" key="10">
    <source>
        <dbReference type="ARBA" id="ARBA00022989"/>
    </source>
</evidence>
<comment type="caution">
    <text evidence="16">The sequence shown here is derived from an EMBL/GenBank/DDBJ whole genome shotgun (WGS) entry which is preliminary data.</text>
</comment>
<keyword evidence="5 14" id="KW-0812">Transmembrane</keyword>
<dbReference type="GO" id="GO:0016020">
    <property type="term" value="C:membrane"/>
    <property type="evidence" value="ECO:0007669"/>
    <property type="project" value="UniProtKB-SubCell"/>
</dbReference>
<keyword evidence="4" id="KW-0808">Transferase</keyword>
<evidence type="ECO:0000256" key="5">
    <source>
        <dbReference type="ARBA" id="ARBA00022692"/>
    </source>
</evidence>
<evidence type="ECO:0000256" key="2">
    <source>
        <dbReference type="ARBA" id="ARBA00004141"/>
    </source>
</evidence>
<evidence type="ECO:0000256" key="11">
    <source>
        <dbReference type="ARBA" id="ARBA00023136"/>
    </source>
</evidence>
<evidence type="ECO:0000313" key="17">
    <source>
        <dbReference type="Proteomes" id="UP000237144"/>
    </source>
</evidence>
<evidence type="ECO:0000256" key="9">
    <source>
        <dbReference type="ARBA" id="ARBA00022833"/>
    </source>
</evidence>
<feature type="region of interest" description="Disordered" evidence="13">
    <location>
        <begin position="414"/>
        <end position="440"/>
    </location>
</feature>
<organism evidence="16 17">
    <name type="scientific">Rhodotorula taiwanensis</name>
    <dbReference type="NCBI Taxonomy" id="741276"/>
    <lineage>
        <taxon>Eukaryota</taxon>
        <taxon>Fungi</taxon>
        <taxon>Dikarya</taxon>
        <taxon>Basidiomycota</taxon>
        <taxon>Pucciniomycotina</taxon>
        <taxon>Microbotryomycetes</taxon>
        <taxon>Sporidiobolales</taxon>
        <taxon>Sporidiobolaceae</taxon>
        <taxon>Rhodotorula</taxon>
    </lineage>
</organism>
<reference evidence="16 17" key="1">
    <citation type="journal article" date="2018" name="Front. Microbiol.">
        <title>Prospects for Fungal Bioremediation of Acidic Radioactive Waste Sites: Characterization and Genome Sequence of Rhodotorula taiwanensis MD1149.</title>
        <authorList>
            <person name="Tkavc R."/>
            <person name="Matrosova V.Y."/>
            <person name="Grichenko O.E."/>
            <person name="Gostincar C."/>
            <person name="Volpe R.P."/>
            <person name="Klimenkova P."/>
            <person name="Gaidamakova E.K."/>
            <person name="Zhou C.E."/>
            <person name="Stewart B.J."/>
            <person name="Lyman M.G."/>
            <person name="Malfatti S.A."/>
            <person name="Rubinfeld B."/>
            <person name="Courtot M."/>
            <person name="Singh J."/>
            <person name="Dalgard C.L."/>
            <person name="Hamilton T."/>
            <person name="Frey K.G."/>
            <person name="Gunde-Cimerman N."/>
            <person name="Dugan L."/>
            <person name="Daly M.J."/>
        </authorList>
    </citation>
    <scope>NUCLEOTIDE SEQUENCE [LARGE SCALE GENOMIC DNA]</scope>
    <source>
        <strain evidence="16 17">MD1149</strain>
    </source>
</reference>
<gene>
    <name evidence="16" type="ORF">BMF94_3112</name>
</gene>
<dbReference type="PROSITE" id="PS50089">
    <property type="entry name" value="ZF_RING_2"/>
    <property type="match status" value="1"/>
</dbReference>
<protein>
    <recommendedName>
        <fullName evidence="3">RING-type E3 ubiquitin transferase</fullName>
        <ecNumber evidence="3">2.3.2.27</ecNumber>
    </recommendedName>
</protein>
<comment type="catalytic activity">
    <reaction evidence="1">
        <text>S-ubiquitinyl-[E2 ubiquitin-conjugating enzyme]-L-cysteine + [acceptor protein]-L-lysine = [E2 ubiquitin-conjugating enzyme]-L-cysteine + N(6)-ubiquitinyl-[acceptor protein]-L-lysine.</text>
        <dbReference type="EC" id="2.3.2.27"/>
    </reaction>
</comment>
<accession>A0A2S5B9Y8</accession>
<keyword evidence="9" id="KW-0862">Zinc</keyword>
<dbReference type="PANTHER" id="PTHR45977">
    <property type="entry name" value="TARGET OF ERK KINASE MPK-1"/>
    <property type="match status" value="1"/>
</dbReference>
<dbReference type="EMBL" id="PJQD01000035">
    <property type="protein sequence ID" value="POY73579.1"/>
    <property type="molecule type" value="Genomic_DNA"/>
</dbReference>
<evidence type="ECO:0000256" key="12">
    <source>
        <dbReference type="PROSITE-ProRule" id="PRU00175"/>
    </source>
</evidence>
<evidence type="ECO:0000256" key="7">
    <source>
        <dbReference type="ARBA" id="ARBA00022771"/>
    </source>
</evidence>
<feature type="transmembrane region" description="Helical" evidence="14">
    <location>
        <begin position="84"/>
        <end position="108"/>
    </location>
</feature>
<keyword evidence="7 12" id="KW-0863">Zinc-finger</keyword>
<evidence type="ECO:0000256" key="4">
    <source>
        <dbReference type="ARBA" id="ARBA00022679"/>
    </source>
</evidence>
<dbReference type="SUPFAM" id="SSF57850">
    <property type="entry name" value="RING/U-box"/>
    <property type="match status" value="1"/>
</dbReference>
<dbReference type="Pfam" id="PF13639">
    <property type="entry name" value="zf-RING_2"/>
    <property type="match status" value="1"/>
</dbReference>
<proteinExistence type="predicted"/>